<proteinExistence type="predicted"/>
<feature type="compositionally biased region" description="Basic and acidic residues" evidence="1">
    <location>
        <begin position="25"/>
        <end position="36"/>
    </location>
</feature>
<organism evidence="2 3">
    <name type="scientific">Halarsenatibacter silvermanii</name>
    <dbReference type="NCBI Taxonomy" id="321763"/>
    <lineage>
        <taxon>Bacteria</taxon>
        <taxon>Bacillati</taxon>
        <taxon>Bacillota</taxon>
        <taxon>Clostridia</taxon>
        <taxon>Halanaerobiales</taxon>
        <taxon>Halarsenatibacteraceae</taxon>
        <taxon>Halarsenatibacter</taxon>
    </lineage>
</organism>
<sequence length="36" mass="3997">MVSVETGRDKPGYNPFRESYGDAITEVRGHHSSDDS</sequence>
<protein>
    <submittedName>
        <fullName evidence="2">Uncharacterized protein</fullName>
    </submittedName>
</protein>
<evidence type="ECO:0000256" key="1">
    <source>
        <dbReference type="SAM" id="MobiDB-lite"/>
    </source>
</evidence>
<evidence type="ECO:0000313" key="3">
    <source>
        <dbReference type="Proteomes" id="UP000199476"/>
    </source>
</evidence>
<accession>A0A1G9L1E1</accession>
<gene>
    <name evidence="2" type="ORF">SAMN04488692_105153</name>
</gene>
<evidence type="ECO:0000313" key="2">
    <source>
        <dbReference type="EMBL" id="SDL55654.1"/>
    </source>
</evidence>
<keyword evidence="3" id="KW-1185">Reference proteome</keyword>
<dbReference type="Proteomes" id="UP000199476">
    <property type="component" value="Unassembled WGS sequence"/>
</dbReference>
<name>A0A1G9L1E1_9FIRM</name>
<feature type="compositionally biased region" description="Basic and acidic residues" evidence="1">
    <location>
        <begin position="1"/>
        <end position="11"/>
    </location>
</feature>
<dbReference type="EMBL" id="FNGO01000005">
    <property type="protein sequence ID" value="SDL55654.1"/>
    <property type="molecule type" value="Genomic_DNA"/>
</dbReference>
<feature type="region of interest" description="Disordered" evidence="1">
    <location>
        <begin position="1"/>
        <end position="36"/>
    </location>
</feature>
<reference evidence="2 3" key="1">
    <citation type="submission" date="2016-10" db="EMBL/GenBank/DDBJ databases">
        <authorList>
            <person name="de Groot N.N."/>
        </authorList>
    </citation>
    <scope>NUCLEOTIDE SEQUENCE [LARGE SCALE GENOMIC DNA]</scope>
    <source>
        <strain evidence="2 3">SLAS-1</strain>
    </source>
</reference>
<dbReference type="AlphaFoldDB" id="A0A1G9L1E1"/>